<gene>
    <name evidence="4" type="ordered locus">Gbro_1897</name>
</gene>
<feature type="compositionally biased region" description="Pro residues" evidence="1">
    <location>
        <begin position="172"/>
        <end position="185"/>
    </location>
</feature>
<evidence type="ECO:0000259" key="3">
    <source>
        <dbReference type="Pfam" id="PF03713"/>
    </source>
</evidence>
<dbReference type="InterPro" id="IPR012347">
    <property type="entry name" value="Ferritin-like"/>
</dbReference>
<dbReference type="Proteomes" id="UP000001219">
    <property type="component" value="Chromosome"/>
</dbReference>
<keyword evidence="2" id="KW-1133">Transmembrane helix</keyword>
<dbReference type="HOGENOM" id="CLU_074343_0_0_11"/>
<feature type="region of interest" description="Disordered" evidence="1">
    <location>
        <begin position="1"/>
        <end position="20"/>
    </location>
</feature>
<feature type="domain" description="DUF305" evidence="3">
    <location>
        <begin position="70"/>
        <end position="259"/>
    </location>
</feature>
<reference evidence="5" key="1">
    <citation type="submission" date="2009-10" db="EMBL/GenBank/DDBJ databases">
        <title>The complete chromosome of Gordonia bronchialis DSM 43247.</title>
        <authorList>
            <consortium name="US DOE Joint Genome Institute (JGI-PGF)"/>
            <person name="Lucas S."/>
            <person name="Copeland A."/>
            <person name="Lapidus A."/>
            <person name="Glavina del Rio T."/>
            <person name="Dalin E."/>
            <person name="Tice H."/>
            <person name="Bruce D."/>
            <person name="Goodwin L."/>
            <person name="Pitluck S."/>
            <person name="Kyrpides N."/>
            <person name="Mavromatis K."/>
            <person name="Ivanova N."/>
            <person name="Ovchinnikova G."/>
            <person name="Saunders E."/>
            <person name="Brettin T."/>
            <person name="Detter J.C."/>
            <person name="Han C."/>
            <person name="Larimer F."/>
            <person name="Land M."/>
            <person name="Hauser L."/>
            <person name="Markowitz V."/>
            <person name="Cheng J.-F."/>
            <person name="Hugenholtz P."/>
            <person name="Woyke T."/>
            <person name="Wu D."/>
            <person name="Jando M."/>
            <person name="Schneider S."/>
            <person name="Goeker M."/>
            <person name="Klenk H.-P."/>
            <person name="Eisen J.A."/>
        </authorList>
    </citation>
    <scope>NUCLEOTIDE SEQUENCE [LARGE SCALE GENOMIC DNA]</scope>
    <source>
        <strain evidence="5">ATCC 25592 / DSM 43247 / BCRC 13721 / JCM 3198 / KCTC 3076 / NBRC 16047 / NCTC 10667</strain>
    </source>
</reference>
<evidence type="ECO:0000313" key="4">
    <source>
        <dbReference type="EMBL" id="ACY21152.1"/>
    </source>
</evidence>
<organism evidence="4 5">
    <name type="scientific">Gordonia bronchialis (strain ATCC 25592 / DSM 43247 / BCRC 13721 / JCM 3198 / KCTC 3076 / NBRC 16047 / NCTC 10667)</name>
    <name type="common">Rhodococcus bronchialis</name>
    <dbReference type="NCBI Taxonomy" id="526226"/>
    <lineage>
        <taxon>Bacteria</taxon>
        <taxon>Bacillati</taxon>
        <taxon>Actinomycetota</taxon>
        <taxon>Actinomycetes</taxon>
        <taxon>Mycobacteriales</taxon>
        <taxon>Gordoniaceae</taxon>
        <taxon>Gordonia</taxon>
    </lineage>
</organism>
<proteinExistence type="predicted"/>
<evidence type="ECO:0000313" key="5">
    <source>
        <dbReference type="Proteomes" id="UP000001219"/>
    </source>
</evidence>
<reference evidence="4 5" key="2">
    <citation type="journal article" date="2010" name="Stand. Genomic Sci.">
        <title>Complete genome sequence of Gordonia bronchialis type strain (3410).</title>
        <authorList>
            <person name="Ivanova N."/>
            <person name="Sikorski J."/>
            <person name="Jando M."/>
            <person name="Lapidus A."/>
            <person name="Nolan M."/>
            <person name="Lucas S."/>
            <person name="Del Rio T.G."/>
            <person name="Tice H."/>
            <person name="Copeland A."/>
            <person name="Cheng J.F."/>
            <person name="Chen F."/>
            <person name="Bruce D."/>
            <person name="Goodwin L."/>
            <person name="Pitluck S."/>
            <person name="Mavromatis K."/>
            <person name="Ovchinnikova G."/>
            <person name="Pati A."/>
            <person name="Chen A."/>
            <person name="Palaniappan K."/>
            <person name="Land M."/>
            <person name="Hauser L."/>
            <person name="Chang Y.J."/>
            <person name="Jeffries C.D."/>
            <person name="Chain P."/>
            <person name="Saunders E."/>
            <person name="Han C."/>
            <person name="Detter J.C."/>
            <person name="Brettin T."/>
            <person name="Rohde M."/>
            <person name="Goker M."/>
            <person name="Bristow J."/>
            <person name="Eisen J.A."/>
            <person name="Markowitz V."/>
            <person name="Hugenholtz P."/>
            <person name="Klenk H.P."/>
            <person name="Kyrpides N.C."/>
        </authorList>
    </citation>
    <scope>NUCLEOTIDE SEQUENCE [LARGE SCALE GENOMIC DNA]</scope>
    <source>
        <strain evidence="5">ATCC 25592 / DSM 43247 / BCRC 13721 / JCM 3198 / KCTC 3076 / NBRC 16047 / NCTC 10667</strain>
    </source>
</reference>
<dbReference type="AlphaFoldDB" id="D0L9G4"/>
<evidence type="ECO:0000256" key="1">
    <source>
        <dbReference type="SAM" id="MobiDB-lite"/>
    </source>
</evidence>
<dbReference type="InterPro" id="IPR005183">
    <property type="entry name" value="DUF305_CopM-like"/>
</dbReference>
<dbReference type="OrthoDB" id="26872at2"/>
<evidence type="ECO:0000256" key="2">
    <source>
        <dbReference type="SAM" id="Phobius"/>
    </source>
</evidence>
<protein>
    <recommendedName>
        <fullName evidence="3">DUF305 domain-containing protein</fullName>
    </recommendedName>
</protein>
<keyword evidence="5" id="KW-1185">Reference proteome</keyword>
<feature type="compositionally biased region" description="Basic and acidic residues" evidence="1">
    <location>
        <begin position="149"/>
        <end position="159"/>
    </location>
</feature>
<dbReference type="STRING" id="526226.Gbro_1897"/>
<accession>D0L9G4</accession>
<sequence length="270" mass="28729">MAENADEGDSTTVESADSPAAPRSHSRLLLALAGIAILLVGVGLGLVIQASFADDTSADEDQPAANSAAVGFAQDMTRHHEQGVAMAQEVLKHGSGDVQVTSLATDIMLTQTNEIGQMQSWLSRWHQPFINPGAPMAWMGHDMAGMSTDQDHADDHSGHSDMSGMPMDTPSSPAPGPNAEQPPMPGMATDSEMARLRSLSGPAADTYFLQLMLRHHEGGVHMMQYAADPANVSQDYVRDLATAMLNTQANEIETLKTMLASRNAQPLPMN</sequence>
<dbReference type="Pfam" id="PF03713">
    <property type="entry name" value="DUF305"/>
    <property type="match status" value="1"/>
</dbReference>
<keyword evidence="2" id="KW-0472">Membrane</keyword>
<dbReference type="PANTHER" id="PTHR36933:SF1">
    <property type="entry name" value="SLL0788 PROTEIN"/>
    <property type="match status" value="1"/>
</dbReference>
<dbReference type="EMBL" id="CP001802">
    <property type="protein sequence ID" value="ACY21152.1"/>
    <property type="molecule type" value="Genomic_DNA"/>
</dbReference>
<dbReference type="eggNOG" id="COG3544">
    <property type="taxonomic scope" value="Bacteria"/>
</dbReference>
<dbReference type="PANTHER" id="PTHR36933">
    <property type="entry name" value="SLL0788 PROTEIN"/>
    <property type="match status" value="1"/>
</dbReference>
<dbReference type="RefSeq" id="WP_012833710.1">
    <property type="nucleotide sequence ID" value="NC_013441.1"/>
</dbReference>
<feature type="region of interest" description="Disordered" evidence="1">
    <location>
        <begin position="146"/>
        <end position="189"/>
    </location>
</feature>
<name>D0L9G4_GORB4</name>
<keyword evidence="2" id="KW-0812">Transmembrane</keyword>
<dbReference type="KEGG" id="gbr:Gbro_1897"/>
<dbReference type="Gene3D" id="1.20.1260.10">
    <property type="match status" value="1"/>
</dbReference>
<feature type="transmembrane region" description="Helical" evidence="2">
    <location>
        <begin position="28"/>
        <end position="48"/>
    </location>
</feature>